<dbReference type="Proteomes" id="UP000029867">
    <property type="component" value="Unassembled WGS sequence"/>
</dbReference>
<reference evidence="10 13" key="5">
    <citation type="submission" date="2017-05" db="EMBL/GenBank/DDBJ databases">
        <title>The Genome Sequence of Candida krusei Ckrusei653.</title>
        <authorList>
            <person name="Cuomo C."/>
            <person name="Forche A."/>
            <person name="Young S."/>
            <person name="Abouelleil A."/>
            <person name="Cao P."/>
            <person name="Chapman S."/>
            <person name="Cusick C."/>
            <person name="Shea T."/>
            <person name="Nusbaum C."/>
            <person name="Birren B."/>
        </authorList>
    </citation>
    <scope>NUCLEOTIDE SEQUENCE [LARGE SCALE GENOMIC DNA]</scope>
    <source>
        <strain evidence="10 13">Ckrusei653</strain>
    </source>
</reference>
<dbReference type="Pfam" id="PF02046">
    <property type="entry name" value="COX6A"/>
    <property type="match status" value="1"/>
</dbReference>
<dbReference type="STRING" id="4909.A0A099P6V6"/>
<dbReference type="AlphaFoldDB" id="A0A099P6V6"/>
<proteinExistence type="inferred from homology"/>
<dbReference type="GO" id="GO:0004129">
    <property type="term" value="F:cytochrome-c oxidase activity"/>
    <property type="evidence" value="ECO:0007669"/>
    <property type="project" value="EnsemblFungi"/>
</dbReference>
<dbReference type="Gene3D" id="4.10.95.10">
    <property type="entry name" value="Cytochrome c oxidase, subunit VIa"/>
    <property type="match status" value="1"/>
</dbReference>
<evidence type="ECO:0000313" key="9">
    <source>
        <dbReference type="EMBL" id="ONH74143.1"/>
    </source>
</evidence>
<reference evidence="7 14" key="6">
    <citation type="submission" date="2018-06" db="EMBL/GenBank/DDBJ databases">
        <title>Population genomics shows no distinction between pathogenic Candida krusei and environmental Pichia kudriavzevii: One species, four names.</title>
        <authorList>
            <person name="Douglass A.P."/>
            <person name="Offei B."/>
            <person name="Braun-Galleani S."/>
            <person name="Coughlan A.Y."/>
            <person name="Martos A."/>
            <person name="Ortiz-Merino R.A."/>
            <person name="Byrne K.P."/>
            <person name="Wolfe K.H."/>
        </authorList>
    </citation>
    <scope>NUCLEOTIDE SEQUENCE [LARGE SCALE GENOMIC DNA]</scope>
    <source>
        <strain evidence="7 14">CBS573</strain>
    </source>
</reference>
<dbReference type="Proteomes" id="UP000195871">
    <property type="component" value="Unassembled WGS sequence"/>
</dbReference>
<dbReference type="VEuPathDB" id="FungiDB:C5L36_0B06050"/>
<sequence length="132" mass="15300">MYRTTLRQARTIGRRFQSTNPNLDKPAFVADPAKAAEFKKHLEAVEHHASGSSSNWKKVSLFLAAPIIAATAINTYFVEAEHAHHREHNKHLSDEEWPVKPYPYLNVRRVDFFWGDGDKTLFWNSDCNRHIK</sequence>
<evidence type="ECO:0000313" key="10">
    <source>
        <dbReference type="EMBL" id="OUT21581.1"/>
    </source>
</evidence>
<keyword evidence="3" id="KW-0809">Transit peptide</keyword>
<reference evidence="12" key="3">
    <citation type="journal article" date="2017" name="Genome Announc.">
        <title>Genome sequences of Cyberlindnera fabianii 65, Pichia kudriavzevii 129, and Saccharomyces cerevisiae 131 isolated from fermented masau fruits in Zimbabwe.</title>
        <authorList>
            <person name="van Rijswijck I.M.H."/>
            <person name="Derks M.F.L."/>
            <person name="Abee T."/>
            <person name="de Ridder D."/>
            <person name="Smid E.J."/>
        </authorList>
    </citation>
    <scope>NUCLEOTIDE SEQUENCE [LARGE SCALE GENOMIC DNA]</scope>
    <source>
        <strain evidence="12">129</strain>
    </source>
</reference>
<dbReference type="PANTHER" id="PTHR11504:SF0">
    <property type="entry name" value="CYTOCHROME C OXIDASE SUBUNIT"/>
    <property type="match status" value="1"/>
</dbReference>
<dbReference type="OrthoDB" id="5947505at2759"/>
<dbReference type="EMBL" id="NHMM01000005">
    <property type="protein sequence ID" value="OUT21581.1"/>
    <property type="molecule type" value="Genomic_DNA"/>
</dbReference>
<reference evidence="9" key="4">
    <citation type="submission" date="2017-01" db="EMBL/GenBank/DDBJ databases">
        <authorList>
            <person name="Mah S.A."/>
            <person name="Swanson W.J."/>
            <person name="Moy G.W."/>
            <person name="Vacquier V.D."/>
        </authorList>
    </citation>
    <scope>NUCLEOTIDE SEQUENCE [LARGE SCALE GENOMIC DNA]</scope>
    <source>
        <strain evidence="9">129</strain>
    </source>
</reference>
<dbReference type="InterPro" id="IPR036418">
    <property type="entry name" value="Cyt_c_oxidase_su6a_sf"/>
</dbReference>
<keyword evidence="5" id="KW-0472">Membrane</keyword>
<name>A0A099P6V6_PICKU</name>
<evidence type="ECO:0000313" key="14">
    <source>
        <dbReference type="Proteomes" id="UP000249293"/>
    </source>
</evidence>
<dbReference type="GO" id="GO:0005743">
    <property type="term" value="C:mitochondrial inner membrane"/>
    <property type="evidence" value="ECO:0007669"/>
    <property type="project" value="UniProtKB-SubCell"/>
</dbReference>
<comment type="subcellular location">
    <subcellularLocation>
        <location evidence="1">Mitochondrion inner membrane</location>
    </subcellularLocation>
</comment>
<keyword evidence="14" id="KW-1185">Reference proteome</keyword>
<accession>A0A099P6V6</accession>
<organism evidence="8 11">
    <name type="scientific">Pichia kudriavzevii</name>
    <name type="common">Yeast</name>
    <name type="synonym">Issatchenkia orientalis</name>
    <dbReference type="NCBI Taxonomy" id="4909"/>
    <lineage>
        <taxon>Eukaryota</taxon>
        <taxon>Fungi</taxon>
        <taxon>Dikarya</taxon>
        <taxon>Ascomycota</taxon>
        <taxon>Saccharomycotina</taxon>
        <taxon>Pichiomycetes</taxon>
        <taxon>Pichiales</taxon>
        <taxon>Pichiaceae</taxon>
        <taxon>Pichia</taxon>
    </lineage>
</organism>
<comment type="similarity">
    <text evidence="6">Belongs to the cytochrome c oxidase subunit 6A family.</text>
</comment>
<reference evidence="8" key="2">
    <citation type="submission" date="2014-08" db="EMBL/GenBank/DDBJ databases">
        <title>Exploiting Issatchenkia orientalis SD108 for Succinic Acid Production.</title>
        <authorList>
            <person name="Xiao H."/>
            <person name="Shao Z."/>
            <person name="Jiang Y."/>
            <person name="Dole S."/>
            <person name="Zhao H."/>
        </authorList>
    </citation>
    <scope>NUCLEOTIDE SEQUENCE [LARGE SCALE GENOMIC DNA]</scope>
    <source>
        <strain evidence="8">SD108</strain>
    </source>
</reference>
<dbReference type="PANTHER" id="PTHR11504">
    <property type="entry name" value="CYTOCHROME C OXIDASE POLYPEPTIDE VIA"/>
    <property type="match status" value="1"/>
</dbReference>
<dbReference type="InterPro" id="IPR001349">
    <property type="entry name" value="Cyt_c_oxidase_su6a"/>
</dbReference>
<dbReference type="HOGENOM" id="CLU_122515_0_1_1"/>
<dbReference type="EMBL" id="JQFK01000006">
    <property type="protein sequence ID" value="KGK39781.1"/>
    <property type="molecule type" value="Genomic_DNA"/>
</dbReference>
<dbReference type="GO" id="GO:0045277">
    <property type="term" value="C:respiratory chain complex IV"/>
    <property type="evidence" value="ECO:0007669"/>
    <property type="project" value="EnsemblFungi"/>
</dbReference>
<dbReference type="SUPFAM" id="SSF81411">
    <property type="entry name" value="Mitochondrial cytochrome c oxidase subunit VIa"/>
    <property type="match status" value="1"/>
</dbReference>
<dbReference type="GO" id="GO:0030234">
    <property type="term" value="F:enzyme regulator activity"/>
    <property type="evidence" value="ECO:0007669"/>
    <property type="project" value="EnsemblFungi"/>
</dbReference>
<evidence type="ECO:0000256" key="4">
    <source>
        <dbReference type="ARBA" id="ARBA00023128"/>
    </source>
</evidence>
<dbReference type="eggNOG" id="KOG3469">
    <property type="taxonomic scope" value="Eukaryota"/>
</dbReference>
<evidence type="ECO:0000313" key="11">
    <source>
        <dbReference type="Proteomes" id="UP000029867"/>
    </source>
</evidence>
<keyword evidence="2" id="KW-0999">Mitochondrion inner membrane</keyword>
<dbReference type="EMBL" id="CP028774">
    <property type="protein sequence ID" value="AWU75359.1"/>
    <property type="molecule type" value="Genomic_DNA"/>
</dbReference>
<dbReference type="GO" id="GO:0006123">
    <property type="term" value="P:mitochondrial electron transport, cytochrome c to oxygen"/>
    <property type="evidence" value="ECO:0007669"/>
    <property type="project" value="TreeGrafter"/>
</dbReference>
<dbReference type="Proteomes" id="UP000189274">
    <property type="component" value="Unassembled WGS sequence"/>
</dbReference>
<dbReference type="EMBL" id="MQVM01000011">
    <property type="protein sequence ID" value="ONH74143.1"/>
    <property type="molecule type" value="Genomic_DNA"/>
</dbReference>
<evidence type="ECO:0000313" key="7">
    <source>
        <dbReference type="EMBL" id="AWU75359.1"/>
    </source>
</evidence>
<evidence type="ECO:0000256" key="3">
    <source>
        <dbReference type="ARBA" id="ARBA00022946"/>
    </source>
</evidence>
<evidence type="ECO:0000313" key="13">
    <source>
        <dbReference type="Proteomes" id="UP000195871"/>
    </source>
</evidence>
<evidence type="ECO:0000256" key="1">
    <source>
        <dbReference type="ARBA" id="ARBA00004273"/>
    </source>
</evidence>
<evidence type="ECO:0000313" key="12">
    <source>
        <dbReference type="Proteomes" id="UP000189274"/>
    </source>
</evidence>
<evidence type="ECO:0000256" key="6">
    <source>
        <dbReference type="RuleBase" id="RU004396"/>
    </source>
</evidence>
<reference evidence="11" key="1">
    <citation type="journal article" date="2014" name="Microb. Cell Fact.">
        <title>Exploiting Issatchenkia orientalis SD108 for succinic acid production.</title>
        <authorList>
            <person name="Xiao H."/>
            <person name="Shao Z."/>
            <person name="Jiang Y."/>
            <person name="Dole S."/>
            <person name="Zhao H."/>
        </authorList>
    </citation>
    <scope>NUCLEOTIDE SEQUENCE [LARGE SCALE GENOMIC DNA]</scope>
    <source>
        <strain evidence="11">SD108</strain>
    </source>
</reference>
<dbReference type="GO" id="GO:0097250">
    <property type="term" value="P:mitochondrial respirasome assembly"/>
    <property type="evidence" value="ECO:0007669"/>
    <property type="project" value="EnsemblFungi"/>
</dbReference>
<protein>
    <submittedName>
        <fullName evidence="9">Cytochrome c oxidase subunit 6A, mitochondrial</fullName>
    </submittedName>
</protein>
<keyword evidence="4" id="KW-0496">Mitochondrion</keyword>
<gene>
    <name evidence="9" type="ORF">BOH78_2668</name>
    <name evidence="7" type="ORF">C5L36_0B06050</name>
    <name evidence="10" type="ORF">CAS74_003702</name>
    <name evidence="8" type="ORF">JL09_g989</name>
</gene>
<dbReference type="Proteomes" id="UP000249293">
    <property type="component" value="Chromosome 2"/>
</dbReference>
<evidence type="ECO:0000313" key="8">
    <source>
        <dbReference type="EMBL" id="KGK39781.1"/>
    </source>
</evidence>
<evidence type="ECO:0000256" key="2">
    <source>
        <dbReference type="ARBA" id="ARBA00022792"/>
    </source>
</evidence>
<evidence type="ECO:0000256" key="5">
    <source>
        <dbReference type="ARBA" id="ARBA00023136"/>
    </source>
</evidence>